<accession>A0A383E679</accession>
<dbReference type="InterPro" id="IPR019546">
    <property type="entry name" value="TAT_signal_bac_arc"/>
</dbReference>
<dbReference type="AlphaFoldDB" id="A0A383E679"/>
<dbReference type="PROSITE" id="PS51318">
    <property type="entry name" value="TAT"/>
    <property type="match status" value="1"/>
</dbReference>
<gene>
    <name evidence="1" type="ORF">METZ01_LOCUS505186</name>
</gene>
<dbReference type="EMBL" id="UINC01223226">
    <property type="protein sequence ID" value="SVE52332.1"/>
    <property type="molecule type" value="Genomic_DNA"/>
</dbReference>
<evidence type="ECO:0000313" key="1">
    <source>
        <dbReference type="EMBL" id="SVE52332.1"/>
    </source>
</evidence>
<proteinExistence type="predicted"/>
<organism evidence="1">
    <name type="scientific">marine metagenome</name>
    <dbReference type="NCBI Taxonomy" id="408172"/>
    <lineage>
        <taxon>unclassified sequences</taxon>
        <taxon>metagenomes</taxon>
        <taxon>ecological metagenomes</taxon>
    </lineage>
</organism>
<sequence length="52" mass="5330">MSQSRRNFIKQSALASTAFGAFAISGTKSSGEIIGANERINVAVCGIKGRGA</sequence>
<dbReference type="InterPro" id="IPR006311">
    <property type="entry name" value="TAT_signal"/>
</dbReference>
<reference evidence="1" key="1">
    <citation type="submission" date="2018-05" db="EMBL/GenBank/DDBJ databases">
        <authorList>
            <person name="Lanie J.A."/>
            <person name="Ng W.-L."/>
            <person name="Kazmierczak K.M."/>
            <person name="Andrzejewski T.M."/>
            <person name="Davidsen T.M."/>
            <person name="Wayne K.J."/>
            <person name="Tettelin H."/>
            <person name="Glass J.I."/>
            <person name="Rusch D."/>
            <person name="Podicherti R."/>
            <person name="Tsui H.-C.T."/>
            <person name="Winkler M.E."/>
        </authorList>
    </citation>
    <scope>NUCLEOTIDE SEQUENCE</scope>
</reference>
<dbReference type="NCBIfam" id="TIGR01409">
    <property type="entry name" value="TAT_signal_seq"/>
    <property type="match status" value="1"/>
</dbReference>
<name>A0A383E679_9ZZZZ</name>
<feature type="non-terminal residue" evidence="1">
    <location>
        <position position="52"/>
    </location>
</feature>
<protein>
    <submittedName>
        <fullName evidence="1">Uncharacterized protein</fullName>
    </submittedName>
</protein>